<evidence type="ECO:0000313" key="7">
    <source>
        <dbReference type="Proteomes" id="UP001427805"/>
    </source>
</evidence>
<dbReference type="Gene3D" id="3.40.190.10">
    <property type="entry name" value="Periplasmic binding protein-like II"/>
    <property type="match status" value="2"/>
</dbReference>
<organism evidence="6 7">
    <name type="scientific">Sphingomonas rustica</name>
    <dbReference type="NCBI Taxonomy" id="3103142"/>
    <lineage>
        <taxon>Bacteria</taxon>
        <taxon>Pseudomonadati</taxon>
        <taxon>Pseudomonadota</taxon>
        <taxon>Alphaproteobacteria</taxon>
        <taxon>Sphingomonadales</taxon>
        <taxon>Sphingomonadaceae</taxon>
        <taxon>Sphingomonas</taxon>
    </lineage>
</organism>
<dbReference type="InterPro" id="IPR036388">
    <property type="entry name" value="WH-like_DNA-bd_sf"/>
</dbReference>
<dbReference type="PANTHER" id="PTHR30118">
    <property type="entry name" value="HTH-TYPE TRANSCRIPTIONAL REGULATOR LEUO-RELATED"/>
    <property type="match status" value="1"/>
</dbReference>
<dbReference type="SUPFAM" id="SSF46785">
    <property type="entry name" value="Winged helix' DNA-binding domain"/>
    <property type="match status" value="1"/>
</dbReference>
<dbReference type="InterPro" id="IPR005119">
    <property type="entry name" value="LysR_subst-bd"/>
</dbReference>
<keyword evidence="7" id="KW-1185">Reference proteome</keyword>
<dbReference type="Proteomes" id="UP001427805">
    <property type="component" value="Unassembled WGS sequence"/>
</dbReference>
<protein>
    <submittedName>
        <fullName evidence="6">LysR family transcriptional regulator</fullName>
    </submittedName>
</protein>
<proteinExistence type="inferred from homology"/>
<feature type="domain" description="HTH lysR-type" evidence="5">
    <location>
        <begin position="6"/>
        <end position="63"/>
    </location>
</feature>
<dbReference type="EMBL" id="JBDIZK010000003">
    <property type="protein sequence ID" value="MEN3747032.1"/>
    <property type="molecule type" value="Genomic_DNA"/>
</dbReference>
<dbReference type="RefSeq" id="WP_346246019.1">
    <property type="nucleotide sequence ID" value="NZ_JBDIZK010000003.1"/>
</dbReference>
<keyword evidence="3" id="KW-0238">DNA-binding</keyword>
<dbReference type="Pfam" id="PF03466">
    <property type="entry name" value="LysR_substrate"/>
    <property type="match status" value="1"/>
</dbReference>
<dbReference type="InterPro" id="IPR036390">
    <property type="entry name" value="WH_DNA-bd_sf"/>
</dbReference>
<comment type="caution">
    <text evidence="6">The sequence shown here is derived from an EMBL/GenBank/DDBJ whole genome shotgun (WGS) entry which is preliminary data.</text>
</comment>
<dbReference type="Gene3D" id="1.10.10.10">
    <property type="entry name" value="Winged helix-like DNA-binding domain superfamily/Winged helix DNA-binding domain"/>
    <property type="match status" value="1"/>
</dbReference>
<evidence type="ECO:0000256" key="3">
    <source>
        <dbReference type="ARBA" id="ARBA00023125"/>
    </source>
</evidence>
<evidence type="ECO:0000259" key="5">
    <source>
        <dbReference type="PROSITE" id="PS50931"/>
    </source>
</evidence>
<sequence>MRLDQFDLNLLIAFDVLVEERGVTRAAERLNLTQSAMSAALKRLREAFADDILVQHGKRMVPTPGALSLAPHVAAAVLNLRGILASGMRFDPAQSRRRFRIVASDYITTVLLGPALRRLQREAPDIQIEITLPTSDILEQLDDGEIDLLISPEQFLSPDHPRELVFEERFVVVGCAGNPALQRPLDADTFYDSGHVVVSVSRDGTFIDNFLRGQGEQRRIEVICASFTQVPWMLPGTTRLALMHERLARELAPQLSLMIHDAPFELPAMQEMMQFHSARAADRGLSWLRERLHGAAMPEPPAPVTDDAG</sequence>
<dbReference type="SUPFAM" id="SSF53850">
    <property type="entry name" value="Periplasmic binding protein-like II"/>
    <property type="match status" value="1"/>
</dbReference>
<keyword evidence="2" id="KW-0805">Transcription regulation</keyword>
<dbReference type="InterPro" id="IPR000847">
    <property type="entry name" value="LysR_HTH_N"/>
</dbReference>
<gene>
    <name evidence="6" type="ORF">TPR58_07625</name>
</gene>
<dbReference type="PROSITE" id="PS50931">
    <property type="entry name" value="HTH_LYSR"/>
    <property type="match status" value="1"/>
</dbReference>
<evidence type="ECO:0000256" key="4">
    <source>
        <dbReference type="ARBA" id="ARBA00023163"/>
    </source>
</evidence>
<dbReference type="Pfam" id="PF00126">
    <property type="entry name" value="HTH_1"/>
    <property type="match status" value="1"/>
</dbReference>
<evidence type="ECO:0000313" key="6">
    <source>
        <dbReference type="EMBL" id="MEN3747032.1"/>
    </source>
</evidence>
<name>A0ABV0B5Z9_9SPHN</name>
<keyword evidence="4" id="KW-0804">Transcription</keyword>
<dbReference type="InterPro" id="IPR050389">
    <property type="entry name" value="LysR-type_TF"/>
</dbReference>
<accession>A0ABV0B5Z9</accession>
<evidence type="ECO:0000256" key="1">
    <source>
        <dbReference type="ARBA" id="ARBA00009437"/>
    </source>
</evidence>
<reference evidence="6 7" key="1">
    <citation type="submission" date="2024-05" db="EMBL/GenBank/DDBJ databases">
        <title>Sphingomonas sp. HF-S3 16S ribosomal RNA gene Genome sequencing and assembly.</title>
        <authorList>
            <person name="Lee H."/>
        </authorList>
    </citation>
    <scope>NUCLEOTIDE SEQUENCE [LARGE SCALE GENOMIC DNA]</scope>
    <source>
        <strain evidence="6 7">HF-S3</strain>
    </source>
</reference>
<evidence type="ECO:0000256" key="2">
    <source>
        <dbReference type="ARBA" id="ARBA00023015"/>
    </source>
</evidence>
<comment type="similarity">
    <text evidence="1">Belongs to the LysR transcriptional regulatory family.</text>
</comment>
<dbReference type="PANTHER" id="PTHR30118:SF6">
    <property type="entry name" value="HTH-TYPE TRANSCRIPTIONAL REGULATOR LEUO"/>
    <property type="match status" value="1"/>
</dbReference>